<sequence>MTALHIGRSFTGTPVEDNCPCPKAPCGLVDVENVHPACDQHPFEHAKTMRQGHPADQCPELTDGAWADLKLGTLDSIIAYMEATEEDAWRVDTVRSADGTTNCFFGHLFNMGVNDARGNALWSGFENLWASTYMVYPINDGADSRYPQATPKQRVLAYLRDLDSGAAKNTQQLLEEDYAYYLAGEKEMGARTI</sequence>
<evidence type="ECO:0000313" key="1">
    <source>
        <dbReference type="EMBL" id="MFB9714258.1"/>
    </source>
</evidence>
<dbReference type="RefSeq" id="WP_345044143.1">
    <property type="nucleotide sequence ID" value="NZ_BAABED010000001.1"/>
</dbReference>
<evidence type="ECO:0000313" key="2">
    <source>
        <dbReference type="Proteomes" id="UP001589536"/>
    </source>
</evidence>
<organism evidence="1 2">
    <name type="scientific">Arthrobacter methylotrophus</name>
    <dbReference type="NCBI Taxonomy" id="121291"/>
    <lineage>
        <taxon>Bacteria</taxon>
        <taxon>Bacillati</taxon>
        <taxon>Actinomycetota</taxon>
        <taxon>Actinomycetes</taxon>
        <taxon>Micrococcales</taxon>
        <taxon>Micrococcaceae</taxon>
        <taxon>Arthrobacter</taxon>
    </lineage>
</organism>
<keyword evidence="2" id="KW-1185">Reference proteome</keyword>
<comment type="caution">
    <text evidence="1">The sequence shown here is derived from an EMBL/GenBank/DDBJ whole genome shotgun (WGS) entry which is preliminary data.</text>
</comment>
<reference evidence="1 2" key="1">
    <citation type="submission" date="2024-09" db="EMBL/GenBank/DDBJ databases">
        <authorList>
            <person name="Sun Q."/>
            <person name="Mori K."/>
        </authorList>
    </citation>
    <scope>NUCLEOTIDE SEQUENCE [LARGE SCALE GENOMIC DNA]</scope>
    <source>
        <strain evidence="1 2">JCM 13519</strain>
    </source>
</reference>
<protein>
    <submittedName>
        <fullName evidence="1">Uncharacterized protein</fullName>
    </submittedName>
</protein>
<gene>
    <name evidence="1" type="ORF">ACFFPI_09005</name>
</gene>
<accession>A0ABV5UQ80</accession>
<name>A0ABV5UQ80_9MICC</name>
<proteinExistence type="predicted"/>
<dbReference type="Proteomes" id="UP001589536">
    <property type="component" value="Unassembled WGS sequence"/>
</dbReference>
<dbReference type="EMBL" id="JBHMBH010000019">
    <property type="protein sequence ID" value="MFB9714258.1"/>
    <property type="molecule type" value="Genomic_DNA"/>
</dbReference>